<organism evidence="2 3">
    <name type="scientific">Blastochloris tepida</name>
    <dbReference type="NCBI Taxonomy" id="2233851"/>
    <lineage>
        <taxon>Bacteria</taxon>
        <taxon>Pseudomonadati</taxon>
        <taxon>Pseudomonadota</taxon>
        <taxon>Alphaproteobacteria</taxon>
        <taxon>Hyphomicrobiales</taxon>
        <taxon>Blastochloridaceae</taxon>
        <taxon>Blastochloris</taxon>
    </lineage>
</organism>
<dbReference type="AlphaFoldDB" id="A0A348G2E7"/>
<feature type="compositionally biased region" description="Basic and acidic residues" evidence="1">
    <location>
        <begin position="115"/>
        <end position="139"/>
    </location>
</feature>
<dbReference type="EMBL" id="AP018907">
    <property type="protein sequence ID" value="BBF93730.1"/>
    <property type="molecule type" value="Genomic_DNA"/>
</dbReference>
<evidence type="ECO:0000256" key="1">
    <source>
        <dbReference type="SAM" id="MobiDB-lite"/>
    </source>
</evidence>
<dbReference type="RefSeq" id="WP_160140599.1">
    <property type="nucleotide sequence ID" value="NZ_AP018907.1"/>
</dbReference>
<evidence type="ECO:0000313" key="2">
    <source>
        <dbReference type="EMBL" id="BBF93730.1"/>
    </source>
</evidence>
<proteinExistence type="predicted"/>
<protein>
    <submittedName>
        <fullName evidence="2">Cytochrome c</fullName>
    </submittedName>
</protein>
<accession>A0A348G2E7</accession>
<dbReference type="Pfam" id="PF09626">
    <property type="entry name" value="DHC"/>
    <property type="match status" value="1"/>
</dbReference>
<dbReference type="OrthoDB" id="5296814at2"/>
<evidence type="ECO:0000313" key="3">
    <source>
        <dbReference type="Proteomes" id="UP000266934"/>
    </source>
</evidence>
<keyword evidence="3" id="KW-1185">Reference proteome</keyword>
<feature type="region of interest" description="Disordered" evidence="1">
    <location>
        <begin position="115"/>
        <end position="151"/>
    </location>
</feature>
<gene>
    <name evidence="2" type="ORF">BLTE_24150</name>
</gene>
<dbReference type="Proteomes" id="UP000266934">
    <property type="component" value="Chromosome"/>
</dbReference>
<dbReference type="InterPro" id="IPR018588">
    <property type="entry name" value="Dihaem_cytochrome-c"/>
</dbReference>
<reference evidence="2 3" key="1">
    <citation type="submission" date="2018-08" db="EMBL/GenBank/DDBJ databases">
        <title>Complete genome sequencing of Blastochloris tepida GI.</title>
        <authorList>
            <person name="Tsukatani Y."/>
            <person name="Mori H."/>
        </authorList>
    </citation>
    <scope>NUCLEOTIDE SEQUENCE [LARGE SCALE GENOMIC DNA]</scope>
    <source>
        <strain evidence="2 3">GI</strain>
    </source>
</reference>
<sequence>MPTLSRRIAFGVPLIAGLLTATPLFADGLRVPPVNDPVVAKECASCHMLYPAGLLPARSWSALMANLKDHFGDNAELDADTTKRITDYLVANSAETVPGRRGRDRHSWLGDWWHGDRHHDEGRHGERVRWRDDDGRDASRNPAGTATPSVVPTRITQLDWFKRKHEKRDRIAPATLKKKGAKFAGDCKACHQDAERGIFEDDD</sequence>
<feature type="compositionally biased region" description="Polar residues" evidence="1">
    <location>
        <begin position="142"/>
        <end position="151"/>
    </location>
</feature>
<dbReference type="KEGG" id="blag:BLTE_24150"/>
<name>A0A348G2E7_9HYPH</name>